<evidence type="ECO:0000313" key="2">
    <source>
        <dbReference type="EMBL" id="KAK1121204.1"/>
    </source>
</evidence>
<organism evidence="2 3">
    <name type="scientific">Melipona bicolor</name>
    <dbReference type="NCBI Taxonomy" id="60889"/>
    <lineage>
        <taxon>Eukaryota</taxon>
        <taxon>Metazoa</taxon>
        <taxon>Ecdysozoa</taxon>
        <taxon>Arthropoda</taxon>
        <taxon>Hexapoda</taxon>
        <taxon>Insecta</taxon>
        <taxon>Pterygota</taxon>
        <taxon>Neoptera</taxon>
        <taxon>Endopterygota</taxon>
        <taxon>Hymenoptera</taxon>
        <taxon>Apocrita</taxon>
        <taxon>Aculeata</taxon>
        <taxon>Apoidea</taxon>
        <taxon>Anthophila</taxon>
        <taxon>Apidae</taxon>
        <taxon>Melipona</taxon>
    </lineage>
</organism>
<name>A0AA40KI44_9HYME</name>
<feature type="region of interest" description="Disordered" evidence="1">
    <location>
        <begin position="1"/>
        <end position="24"/>
    </location>
</feature>
<gene>
    <name evidence="2" type="ORF">K0M31_010511</name>
</gene>
<comment type="caution">
    <text evidence="2">The sequence shown here is derived from an EMBL/GenBank/DDBJ whole genome shotgun (WGS) entry which is preliminary data.</text>
</comment>
<reference evidence="2" key="1">
    <citation type="submission" date="2021-10" db="EMBL/GenBank/DDBJ databases">
        <title>Melipona bicolor Genome sequencing and assembly.</title>
        <authorList>
            <person name="Araujo N.S."/>
            <person name="Arias M.C."/>
        </authorList>
    </citation>
    <scope>NUCLEOTIDE SEQUENCE</scope>
    <source>
        <strain evidence="2">USP_2M_L1-L4_2017</strain>
        <tissue evidence="2">Whole body</tissue>
    </source>
</reference>
<evidence type="ECO:0000256" key="1">
    <source>
        <dbReference type="SAM" id="MobiDB-lite"/>
    </source>
</evidence>
<keyword evidence="3" id="KW-1185">Reference proteome</keyword>
<protein>
    <submittedName>
        <fullName evidence="2">Uncharacterized protein</fullName>
    </submittedName>
</protein>
<dbReference type="Proteomes" id="UP001177670">
    <property type="component" value="Unassembled WGS sequence"/>
</dbReference>
<sequence length="79" mass="8331">MAKSGAAGGYSAEQPDQGGGGSSDWLLISRASLTPRFAAECPTASGHPKGLLVPATKTIPYVYSHYWSTYSAPFVWPAR</sequence>
<proteinExistence type="predicted"/>
<evidence type="ECO:0000313" key="3">
    <source>
        <dbReference type="Proteomes" id="UP001177670"/>
    </source>
</evidence>
<accession>A0AA40KI44</accession>
<dbReference type="AlphaFoldDB" id="A0AA40KI44"/>
<dbReference type="EMBL" id="JAHYIQ010000027">
    <property type="protein sequence ID" value="KAK1121204.1"/>
    <property type="molecule type" value="Genomic_DNA"/>
</dbReference>